<dbReference type="Pfam" id="PF03372">
    <property type="entry name" value="Exo_endo_phos"/>
    <property type="match status" value="1"/>
</dbReference>
<evidence type="ECO:0000259" key="1">
    <source>
        <dbReference type="Pfam" id="PF03372"/>
    </source>
</evidence>
<dbReference type="Proteomes" id="UP001612915">
    <property type="component" value="Unassembled WGS sequence"/>
</dbReference>
<dbReference type="InterPro" id="IPR005135">
    <property type="entry name" value="Endo/exonuclease/phosphatase"/>
</dbReference>
<dbReference type="SUPFAM" id="SSF56219">
    <property type="entry name" value="DNase I-like"/>
    <property type="match status" value="1"/>
</dbReference>
<dbReference type="InterPro" id="IPR051916">
    <property type="entry name" value="GPI-anchor_lipid_remodeler"/>
</dbReference>
<reference evidence="2 3" key="1">
    <citation type="submission" date="2024-10" db="EMBL/GenBank/DDBJ databases">
        <title>The Natural Products Discovery Center: Release of the First 8490 Sequenced Strains for Exploring Actinobacteria Biosynthetic Diversity.</title>
        <authorList>
            <person name="Kalkreuter E."/>
            <person name="Kautsar S.A."/>
            <person name="Yang D."/>
            <person name="Bader C.D."/>
            <person name="Teijaro C.N."/>
            <person name="Fluegel L."/>
            <person name="Davis C.M."/>
            <person name="Simpson J.R."/>
            <person name="Lauterbach L."/>
            <person name="Steele A.D."/>
            <person name="Gui C."/>
            <person name="Meng S."/>
            <person name="Li G."/>
            <person name="Viehrig K."/>
            <person name="Ye F."/>
            <person name="Su P."/>
            <person name="Kiefer A.F."/>
            <person name="Nichols A."/>
            <person name="Cepeda A.J."/>
            <person name="Yan W."/>
            <person name="Fan B."/>
            <person name="Jiang Y."/>
            <person name="Adhikari A."/>
            <person name="Zheng C.-J."/>
            <person name="Schuster L."/>
            <person name="Cowan T.M."/>
            <person name="Smanski M.J."/>
            <person name="Chevrette M.G."/>
            <person name="De Carvalho L.P.S."/>
            <person name="Shen B."/>
        </authorList>
    </citation>
    <scope>NUCLEOTIDE SEQUENCE [LARGE SCALE GENOMIC DNA]</scope>
    <source>
        <strain evidence="2 3">NPDC049639</strain>
    </source>
</reference>
<comment type="caution">
    <text evidence="2">The sequence shown here is derived from an EMBL/GenBank/DDBJ whole genome shotgun (WGS) entry which is preliminary data.</text>
</comment>
<proteinExistence type="predicted"/>
<keyword evidence="2" id="KW-0378">Hydrolase</keyword>
<keyword evidence="3" id="KW-1185">Reference proteome</keyword>
<dbReference type="InterPro" id="IPR036691">
    <property type="entry name" value="Endo/exonu/phosph_ase_sf"/>
</dbReference>
<dbReference type="EMBL" id="JBITLV010000004">
    <property type="protein sequence ID" value="MFI7588317.1"/>
    <property type="molecule type" value="Genomic_DNA"/>
</dbReference>
<feature type="domain" description="Endonuclease/exonuclease/phosphatase" evidence="1">
    <location>
        <begin position="4"/>
        <end position="234"/>
    </location>
</feature>
<accession>A0ABW8ARS4</accession>
<dbReference type="PANTHER" id="PTHR14859">
    <property type="entry name" value="CALCOFLUOR WHITE HYPERSENSITIVE PROTEIN PRECURSOR"/>
    <property type="match status" value="1"/>
</dbReference>
<evidence type="ECO:0000313" key="3">
    <source>
        <dbReference type="Proteomes" id="UP001612915"/>
    </source>
</evidence>
<gene>
    <name evidence="2" type="ORF">ACIB24_14705</name>
</gene>
<keyword evidence="2" id="KW-0255">Endonuclease</keyword>
<name>A0ABW8ARS4_9ACTN</name>
<evidence type="ECO:0000313" key="2">
    <source>
        <dbReference type="EMBL" id="MFI7588317.1"/>
    </source>
</evidence>
<organism evidence="2 3">
    <name type="scientific">Spongisporangium articulatum</name>
    <dbReference type="NCBI Taxonomy" id="3362603"/>
    <lineage>
        <taxon>Bacteria</taxon>
        <taxon>Bacillati</taxon>
        <taxon>Actinomycetota</taxon>
        <taxon>Actinomycetes</taxon>
        <taxon>Kineosporiales</taxon>
        <taxon>Kineosporiaceae</taxon>
        <taxon>Spongisporangium</taxon>
    </lineage>
</organism>
<dbReference type="PANTHER" id="PTHR14859:SF1">
    <property type="entry name" value="PGAP2-INTERACTING PROTEIN"/>
    <property type="match status" value="1"/>
</dbReference>
<dbReference type="Gene3D" id="3.60.10.10">
    <property type="entry name" value="Endonuclease/exonuclease/phosphatase"/>
    <property type="match status" value="1"/>
</dbReference>
<dbReference type="GO" id="GO:0004519">
    <property type="term" value="F:endonuclease activity"/>
    <property type="evidence" value="ECO:0007669"/>
    <property type="project" value="UniProtKB-KW"/>
</dbReference>
<keyword evidence="2" id="KW-0540">Nuclease</keyword>
<dbReference type="RefSeq" id="WP_398281917.1">
    <property type="nucleotide sequence ID" value="NZ_JBITLV010000004.1"/>
</dbReference>
<sequence length="244" mass="25749">MRLATANLLSGRGFGTHGPDGSVAPAAGITAALATLAPDVLAVQEVDRGIARTGHVDQAVAAAAALPDASWRFVRTVGRPTHDGDYGIALATRLPVLEWHELRLPGAPGRYPLPVPGNLLWIADEPRAAVAAVVQTDGGRLTVAATHLSFVVGMNVLQLRQVRRWLDALPGPRVLLGDLNLPPGPASRLTGYTPLFRGPTFPSPAPRVQLDNVLADRALAVRAAEAVRLPFSDHRAVTVDVDVR</sequence>
<protein>
    <submittedName>
        <fullName evidence="2">Endonuclease/exonuclease/phosphatase family protein</fullName>
    </submittedName>
</protein>